<proteinExistence type="predicted"/>
<dbReference type="Gene3D" id="2.60.40.1180">
    <property type="entry name" value="Golgi alpha-mannosidase II"/>
    <property type="match status" value="1"/>
</dbReference>
<dbReference type="Pfam" id="PF02065">
    <property type="entry name" value="Melibiase"/>
    <property type="match status" value="1"/>
</dbReference>
<dbReference type="GO" id="GO:0004557">
    <property type="term" value="F:alpha-galactosidase activity"/>
    <property type="evidence" value="ECO:0007669"/>
    <property type="project" value="UniProtKB-EC"/>
</dbReference>
<dbReference type="Pfam" id="PF16874">
    <property type="entry name" value="Glyco_hydro_36C"/>
    <property type="match status" value="1"/>
</dbReference>
<dbReference type="Pfam" id="PF16875">
    <property type="entry name" value="Glyco_hydro_36N"/>
    <property type="match status" value="1"/>
</dbReference>
<feature type="domain" description="Glycosyl hydrolase family 36 N-terminal" evidence="6">
    <location>
        <begin position="22"/>
        <end position="256"/>
    </location>
</feature>
<comment type="catalytic activity">
    <reaction evidence="1">
        <text>Hydrolysis of terminal, non-reducing alpha-D-galactose residues in alpha-D-galactosides, including galactose oligosaccharides, galactomannans and galactolipids.</text>
        <dbReference type="EC" id="3.2.1.22"/>
    </reaction>
</comment>
<dbReference type="InterPro" id="IPR031704">
    <property type="entry name" value="Glyco_hydro_36_N"/>
</dbReference>
<sequence length="719" mass="77568">MIVHLRAAGTSLLLDTPVQDGGLPAVLHWGRDLGPLDDDVLAALAGALVPGVPPSAIDTPLRLSVLPTREQGWTGRPGVEGFWPGSGEPAAGFALGEVERVGDRAVRLHLVGAGGRLAVVTDVELSEHGVLRVRHAVENRGGDTFVVASLDATLPVPDRAREVLDFTGLWAHERRPQRTTLGHGAWTRETRHGRPGHDDPYLVVAGTPGFGFRSGEVWATHVAWSGDKRQWVERQALGPAVLGGGELLTPGEVRLAPGERYVAPWLVAAWSDVGLDGLSDRFHPWVRSWSTIRRARPVVLNTWEAVYFDHDAATLDRLVDLAADVGVERFVLDDGWFRGRTDATRALGDWTVDPVTWPDGLHPLARRVHARGMELGLWVEPEMVSPDSHLARAHPEWVVGGDGLPTWRDQRTLDLGDPGAYAHVRDALAALLEEYPIAYLKWDHNRDLLHGSAHRQTTALYRLLDELRARFPGVEIESCASGGARIDLGILERVDRVWTSDTNDPLERQHIQRWTGVLVPPEYLGGHLGAPRAHTTGRTASTGFRCATAMFGSAGIEWDLTSARADELAEVREWVAEHVARRALLHSGRVVRADTADPGVLVHGVVAQDRGEALFAVVALASAEAALPAPVRLPGLDPDRTYRVRTVAPAPLQVQAAPAPWFARGEVTLPGRLLVEVGLAAPLLAPENAVLLAVEAVAPHGAAEAAEAARPAPAATFGA</sequence>
<dbReference type="STRING" id="1408250.Q760_09645"/>
<feature type="domain" description="Glycosyl hydrolase family 36 C-terminal" evidence="5">
    <location>
        <begin position="605"/>
        <end position="683"/>
    </location>
</feature>
<dbReference type="Gene3D" id="2.70.98.60">
    <property type="entry name" value="alpha-galactosidase from lactobacil brevis"/>
    <property type="match status" value="1"/>
</dbReference>
<dbReference type="GO" id="GO:0016052">
    <property type="term" value="P:carbohydrate catabolic process"/>
    <property type="evidence" value="ECO:0007669"/>
    <property type="project" value="InterPro"/>
</dbReference>
<keyword evidence="3" id="KW-0378">Hydrolase</keyword>
<dbReference type="OrthoDB" id="9758822at2"/>
<organism evidence="7 8">
    <name type="scientific">Cellulomonas cellasea DSM 20118</name>
    <dbReference type="NCBI Taxonomy" id="1408250"/>
    <lineage>
        <taxon>Bacteria</taxon>
        <taxon>Bacillati</taxon>
        <taxon>Actinomycetota</taxon>
        <taxon>Actinomycetes</taxon>
        <taxon>Micrococcales</taxon>
        <taxon>Cellulomonadaceae</taxon>
        <taxon>Cellulomonas</taxon>
    </lineage>
</organism>
<dbReference type="RefSeq" id="WP_084142528.1">
    <property type="nucleotide sequence ID" value="NZ_AXNT01000026.1"/>
</dbReference>
<keyword evidence="4" id="KW-0326">Glycosidase</keyword>
<dbReference type="PANTHER" id="PTHR43053:SF3">
    <property type="entry name" value="ALPHA-GALACTOSIDASE C-RELATED"/>
    <property type="match status" value="1"/>
</dbReference>
<gene>
    <name evidence="7" type="ORF">Q760_09645</name>
</gene>
<reference evidence="7 8" key="1">
    <citation type="submission" date="2013-10" db="EMBL/GenBank/DDBJ databases">
        <authorList>
            <person name="Wang G."/>
            <person name="Zhuang W."/>
        </authorList>
    </citation>
    <scope>NUCLEOTIDE SEQUENCE [LARGE SCALE GENOMIC DNA]</scope>
    <source>
        <strain evidence="7 8">DSM 20118</strain>
    </source>
</reference>
<dbReference type="CDD" id="cd14791">
    <property type="entry name" value="GH36"/>
    <property type="match status" value="1"/>
</dbReference>
<evidence type="ECO:0000256" key="2">
    <source>
        <dbReference type="ARBA" id="ARBA00012755"/>
    </source>
</evidence>
<accession>A0A0A0BA65</accession>
<keyword evidence="8" id="KW-1185">Reference proteome</keyword>
<dbReference type="Proteomes" id="UP000029833">
    <property type="component" value="Unassembled WGS sequence"/>
</dbReference>
<evidence type="ECO:0000313" key="8">
    <source>
        <dbReference type="Proteomes" id="UP000029833"/>
    </source>
</evidence>
<evidence type="ECO:0000256" key="1">
    <source>
        <dbReference type="ARBA" id="ARBA00001255"/>
    </source>
</evidence>
<dbReference type="EC" id="3.2.1.22" evidence="2"/>
<name>A0A0A0BA65_9CELL</name>
<dbReference type="InterPro" id="IPR038417">
    <property type="entry name" value="Alpga-gal_N_sf"/>
</dbReference>
<dbReference type="PRINTS" id="PR00743">
    <property type="entry name" value="GLHYDRLASE36"/>
</dbReference>
<protein>
    <recommendedName>
        <fullName evidence="2">alpha-galactosidase</fullName>
        <ecNumber evidence="2">3.2.1.22</ecNumber>
    </recommendedName>
</protein>
<dbReference type="Gene3D" id="3.20.20.70">
    <property type="entry name" value="Aldolase class I"/>
    <property type="match status" value="1"/>
</dbReference>
<dbReference type="EMBL" id="AXNT01000026">
    <property type="protein sequence ID" value="KGM03058.1"/>
    <property type="molecule type" value="Genomic_DNA"/>
</dbReference>
<evidence type="ECO:0000256" key="4">
    <source>
        <dbReference type="ARBA" id="ARBA00023295"/>
    </source>
</evidence>
<evidence type="ECO:0000259" key="6">
    <source>
        <dbReference type="Pfam" id="PF16875"/>
    </source>
</evidence>
<dbReference type="InterPro" id="IPR013780">
    <property type="entry name" value="Glyco_hydro_b"/>
</dbReference>
<dbReference type="InterPro" id="IPR013785">
    <property type="entry name" value="Aldolase_TIM"/>
</dbReference>
<dbReference type="InterPro" id="IPR017853">
    <property type="entry name" value="GH"/>
</dbReference>
<dbReference type="AlphaFoldDB" id="A0A0A0BA65"/>
<dbReference type="InterPro" id="IPR002252">
    <property type="entry name" value="Glyco_hydro_36"/>
</dbReference>
<dbReference type="PANTHER" id="PTHR43053">
    <property type="entry name" value="GLYCOSIDASE FAMILY 31"/>
    <property type="match status" value="1"/>
</dbReference>
<evidence type="ECO:0000256" key="3">
    <source>
        <dbReference type="ARBA" id="ARBA00022801"/>
    </source>
</evidence>
<dbReference type="InterPro" id="IPR050985">
    <property type="entry name" value="Alpha-glycosidase_related"/>
</dbReference>
<comment type="caution">
    <text evidence="7">The sequence shown here is derived from an EMBL/GenBank/DDBJ whole genome shotgun (WGS) entry which is preliminary data.</text>
</comment>
<evidence type="ECO:0000313" key="7">
    <source>
        <dbReference type="EMBL" id="KGM03058.1"/>
    </source>
</evidence>
<evidence type="ECO:0000259" key="5">
    <source>
        <dbReference type="Pfam" id="PF16874"/>
    </source>
</evidence>
<dbReference type="InterPro" id="IPR031705">
    <property type="entry name" value="Glyco_hydro_36_C"/>
</dbReference>
<dbReference type="SUPFAM" id="SSF51445">
    <property type="entry name" value="(Trans)glycosidases"/>
    <property type="match status" value="1"/>
</dbReference>